<sequence>MVKTTLIAAVFLFFNSVLCFSQRPFDVLDWKGETSLNTYLVGKLKTAYEARRMTLAAAKGSRSATLDYQHKVRTNIALVMKGFPTKTALEPEVTGTLSRAGYHIEKVIYQSFKNHHVTANLYVPAGKGPFPAVIMFCGHEDLAKATPSYQQTAILFAKNGFVVFVIDPLSQAERHQLLDTAGRPETKGGTTEHTLLNQAANLFGNSVAVYEVFDNIRGLDYLSSRKEVDTARIGCIGNSGGGMQVIYFAAMDDRVKLLAPCSYLASRERTLEMTGPADGCAQIPEEGKYGLEMVDFLIAAAPKPILVLAGKFDFIDYQGTLESYRDLRQVYTDLGVSADLELFSYPDGHGLSKPKREAAVSWFRKYFYKDVKPVKEGEQQDVTGSSQLLPAERLWCTPEGMLQGKQEQSLVDYHLSLYQELASKRAVFSKQNHLFKSKEIRVLLGVSDLNIEVFSEVLDSGVIGGFKHQGLTRNELKYHKVILRTPNEIPLPFLLLKPKAEIKQVLIWVNEDGKALLAKDTDSLKKYLDQGIALILPDLRGIGETKDKVSLNDPKYQNRDYRNAMFALHLGQPLVGQRVYDILSLVQFVKSDQLLGNHKILLRSNGLLNVAAMHAAFLEPAIVQLDLHQGLNSYLSRLENPLQKDGYTELIPGVLSYYDLPDLIKWLSPIPVNFFK</sequence>
<proteinExistence type="predicted"/>
<keyword evidence="1" id="KW-0732">Signal</keyword>
<feature type="chain" id="PRO_5045603311" description="Acetyl xylan esterase domain-containing protein" evidence="1">
    <location>
        <begin position="22"/>
        <end position="676"/>
    </location>
</feature>
<dbReference type="PANTHER" id="PTHR22946">
    <property type="entry name" value="DIENELACTONE HYDROLASE DOMAIN-CONTAINING PROTEIN-RELATED"/>
    <property type="match status" value="1"/>
</dbReference>
<evidence type="ECO:0000313" key="4">
    <source>
        <dbReference type="Proteomes" id="UP000636110"/>
    </source>
</evidence>
<reference evidence="3 4" key="1">
    <citation type="submission" date="2019-11" db="EMBL/GenBank/DDBJ databases">
        <title>Description of Pedobacter sp. LMG 31462T.</title>
        <authorList>
            <person name="Carlier A."/>
            <person name="Qi S."/>
            <person name="Vandamme P."/>
        </authorList>
    </citation>
    <scope>NUCLEOTIDE SEQUENCE [LARGE SCALE GENOMIC DNA]</scope>
    <source>
        <strain evidence="3 4">LMG 31462</strain>
    </source>
</reference>
<organism evidence="3 4">
    <name type="scientific">Pedobacter gandavensis</name>
    <dbReference type="NCBI Taxonomy" id="2679963"/>
    <lineage>
        <taxon>Bacteria</taxon>
        <taxon>Pseudomonadati</taxon>
        <taxon>Bacteroidota</taxon>
        <taxon>Sphingobacteriia</taxon>
        <taxon>Sphingobacteriales</taxon>
        <taxon>Sphingobacteriaceae</taxon>
        <taxon>Pedobacter</taxon>
    </lineage>
</organism>
<keyword evidence="4" id="KW-1185">Reference proteome</keyword>
<evidence type="ECO:0000313" key="3">
    <source>
        <dbReference type="EMBL" id="MBB2147707.1"/>
    </source>
</evidence>
<evidence type="ECO:0000256" key="1">
    <source>
        <dbReference type="SAM" id="SignalP"/>
    </source>
</evidence>
<dbReference type="Gene3D" id="3.40.50.1820">
    <property type="entry name" value="alpha/beta hydrolase"/>
    <property type="match status" value="2"/>
</dbReference>
<dbReference type="InterPro" id="IPR029058">
    <property type="entry name" value="AB_hydrolase_fold"/>
</dbReference>
<comment type="caution">
    <text evidence="3">The sequence shown here is derived from an EMBL/GenBank/DDBJ whole genome shotgun (WGS) entry which is preliminary data.</text>
</comment>
<dbReference type="Proteomes" id="UP000636110">
    <property type="component" value="Unassembled WGS sequence"/>
</dbReference>
<accession>A0ABR6ER54</accession>
<dbReference type="SUPFAM" id="SSF53474">
    <property type="entry name" value="alpha/beta-Hydrolases"/>
    <property type="match status" value="1"/>
</dbReference>
<dbReference type="InterPro" id="IPR050261">
    <property type="entry name" value="FrsA_esterase"/>
</dbReference>
<dbReference type="RefSeq" id="WP_182952991.1">
    <property type="nucleotide sequence ID" value="NZ_WNXC01000001.1"/>
</dbReference>
<dbReference type="Pfam" id="PF05448">
    <property type="entry name" value="AXE1"/>
    <property type="match status" value="1"/>
</dbReference>
<evidence type="ECO:0000259" key="2">
    <source>
        <dbReference type="Pfam" id="PF05448"/>
    </source>
</evidence>
<dbReference type="EMBL" id="WNXC01000001">
    <property type="protein sequence ID" value="MBB2147707.1"/>
    <property type="molecule type" value="Genomic_DNA"/>
</dbReference>
<dbReference type="InterPro" id="IPR008391">
    <property type="entry name" value="AXE1_dom"/>
</dbReference>
<feature type="domain" description="Acetyl xylan esterase" evidence="2">
    <location>
        <begin position="106"/>
        <end position="275"/>
    </location>
</feature>
<dbReference type="PANTHER" id="PTHR22946:SF8">
    <property type="entry name" value="ACETYL XYLAN ESTERASE DOMAIN-CONTAINING PROTEIN"/>
    <property type="match status" value="1"/>
</dbReference>
<gene>
    <name evidence="3" type="ORF">GM920_02165</name>
</gene>
<feature type="signal peptide" evidence="1">
    <location>
        <begin position="1"/>
        <end position="21"/>
    </location>
</feature>
<name>A0ABR6ER54_9SPHI</name>
<protein>
    <recommendedName>
        <fullName evidence="2">Acetyl xylan esterase domain-containing protein</fullName>
    </recommendedName>
</protein>